<evidence type="ECO:0000313" key="1">
    <source>
        <dbReference type="EMBL" id="CAI2163141.1"/>
    </source>
</evidence>
<gene>
    <name evidence="1" type="ORF">FWILDA_LOCUS921</name>
</gene>
<dbReference type="AlphaFoldDB" id="A0A9W4WPX7"/>
<comment type="caution">
    <text evidence="1">The sequence shown here is derived from an EMBL/GenBank/DDBJ whole genome shotgun (WGS) entry which is preliminary data.</text>
</comment>
<protein>
    <submittedName>
        <fullName evidence="1">16192_t:CDS:1</fullName>
    </submittedName>
</protein>
<organism evidence="1 2">
    <name type="scientific">Funneliformis geosporum</name>
    <dbReference type="NCBI Taxonomy" id="1117311"/>
    <lineage>
        <taxon>Eukaryota</taxon>
        <taxon>Fungi</taxon>
        <taxon>Fungi incertae sedis</taxon>
        <taxon>Mucoromycota</taxon>
        <taxon>Glomeromycotina</taxon>
        <taxon>Glomeromycetes</taxon>
        <taxon>Glomerales</taxon>
        <taxon>Glomeraceae</taxon>
        <taxon>Funneliformis</taxon>
    </lineage>
</organism>
<accession>A0A9W4WPX7</accession>
<dbReference type="OrthoDB" id="2325336at2759"/>
<sequence>MQISCNSNHVTTNNRTIIQNALEVLSSDSSMQTKSYYENASQMTIAPFLFLPDYLINSQEDIYQDHFNYANTFSFESVNGFPIDEPPSNITRKKLDLNGQRKTSDINLLLLFLKAHKKELKQLVEKRGGSGNIKKELWKCASIIVSDNENIFLPEQCEFKKKNIKQACK</sequence>
<reference evidence="1" key="1">
    <citation type="submission" date="2022-08" db="EMBL/GenBank/DDBJ databases">
        <authorList>
            <person name="Kallberg Y."/>
            <person name="Tangrot J."/>
            <person name="Rosling A."/>
        </authorList>
    </citation>
    <scope>NUCLEOTIDE SEQUENCE</scope>
    <source>
        <strain evidence="1">Wild A</strain>
    </source>
</reference>
<proteinExistence type="predicted"/>
<keyword evidence="2" id="KW-1185">Reference proteome</keyword>
<name>A0A9W4WPX7_9GLOM</name>
<dbReference type="Proteomes" id="UP001153678">
    <property type="component" value="Unassembled WGS sequence"/>
</dbReference>
<evidence type="ECO:0000313" key="2">
    <source>
        <dbReference type="Proteomes" id="UP001153678"/>
    </source>
</evidence>
<dbReference type="EMBL" id="CAMKVN010000073">
    <property type="protein sequence ID" value="CAI2163141.1"/>
    <property type="molecule type" value="Genomic_DNA"/>
</dbReference>